<protein>
    <recommendedName>
        <fullName evidence="4">SHS2 domain-containing protein</fullName>
    </recommendedName>
</protein>
<dbReference type="EMBL" id="MHKN01000044">
    <property type="protein sequence ID" value="OGY91338.1"/>
    <property type="molecule type" value="Genomic_DNA"/>
</dbReference>
<dbReference type="InterPro" id="IPR043129">
    <property type="entry name" value="ATPase_NBD"/>
</dbReference>
<dbReference type="SUPFAM" id="SSF53067">
    <property type="entry name" value="Actin-like ATPase domain"/>
    <property type="match status" value="2"/>
</dbReference>
<name>A0A1G2BQE2_9BACT</name>
<comment type="caution">
    <text evidence="2">The sequence shown here is derived from an EMBL/GenBank/DDBJ whole genome shotgun (WGS) entry which is preliminary data.</text>
</comment>
<dbReference type="PANTHER" id="PTHR32432">
    <property type="entry name" value="CELL DIVISION PROTEIN FTSA-RELATED"/>
    <property type="match status" value="1"/>
</dbReference>
<proteinExistence type="predicted"/>
<dbReference type="CDD" id="cd24049">
    <property type="entry name" value="ASKHA_NBD_PilM"/>
    <property type="match status" value="1"/>
</dbReference>
<dbReference type="Pfam" id="PF11104">
    <property type="entry name" value="PilM_2"/>
    <property type="match status" value="2"/>
</dbReference>
<sequence>MARKSYLGVDIGTSGIKIVQLEDYRGQPKLVTYGQVEAHFDFVRDQSQGLQETVANLLGQLLQNAHTTTTRCIAALPTFAVFNSIISLPRMSRRDLATAVKWEAKKFIPLPIDDMILSWKVLEGAKTTLAEKIFMMNVGSLMKKKDKDAGTAKPAPGGDLTKTTKGILGSLSPLAEVKAEGKAMEKALKAGENGSEPSQRNVRILLTAAPKNLVSRYIDIFKLANTTLLSIETEAFALSRALIGTDNENVMIIDIGSSSTNICMIERGVPVLNRGMDIGGYHITKSISDSLNVNFERAEQFKLDFGIQSQEQHSGIPDAIKDSLQPIINEIQYVFELYQNQGNLRVDRILLSGGSAFLPNLTNFLSQLLKIPVYIGNPWDRIIYPLDLKPVLEAIGPQMAVAVGLAMRDISS</sequence>
<evidence type="ECO:0000256" key="1">
    <source>
        <dbReference type="SAM" id="MobiDB-lite"/>
    </source>
</evidence>
<accession>A0A1G2BQE2</accession>
<dbReference type="AlphaFoldDB" id="A0A1G2BQE2"/>
<organism evidence="2 3">
    <name type="scientific">Candidatus Komeilibacteria bacterium RIFCSPLOWO2_01_FULL_53_11</name>
    <dbReference type="NCBI Taxonomy" id="1798552"/>
    <lineage>
        <taxon>Bacteria</taxon>
        <taxon>Candidatus Komeiliibacteriota</taxon>
    </lineage>
</organism>
<evidence type="ECO:0008006" key="4">
    <source>
        <dbReference type="Google" id="ProtNLM"/>
    </source>
</evidence>
<evidence type="ECO:0000313" key="3">
    <source>
        <dbReference type="Proteomes" id="UP000177349"/>
    </source>
</evidence>
<evidence type="ECO:0000313" key="2">
    <source>
        <dbReference type="EMBL" id="OGY91338.1"/>
    </source>
</evidence>
<dbReference type="Proteomes" id="UP000177349">
    <property type="component" value="Unassembled WGS sequence"/>
</dbReference>
<reference evidence="2 3" key="1">
    <citation type="journal article" date="2016" name="Nat. Commun.">
        <title>Thousands of microbial genomes shed light on interconnected biogeochemical processes in an aquifer system.</title>
        <authorList>
            <person name="Anantharaman K."/>
            <person name="Brown C.T."/>
            <person name="Hug L.A."/>
            <person name="Sharon I."/>
            <person name="Castelle C.J."/>
            <person name="Probst A.J."/>
            <person name="Thomas B.C."/>
            <person name="Singh A."/>
            <person name="Wilkins M.J."/>
            <person name="Karaoz U."/>
            <person name="Brodie E.L."/>
            <person name="Williams K.H."/>
            <person name="Hubbard S.S."/>
            <person name="Banfield J.F."/>
        </authorList>
    </citation>
    <scope>NUCLEOTIDE SEQUENCE [LARGE SCALE GENOMIC DNA]</scope>
</reference>
<gene>
    <name evidence="2" type="ORF">A3B31_02665</name>
</gene>
<dbReference type="Gene3D" id="3.30.420.40">
    <property type="match status" value="2"/>
</dbReference>
<dbReference type="InterPro" id="IPR050696">
    <property type="entry name" value="FtsA/MreB"/>
</dbReference>
<dbReference type="InterPro" id="IPR005883">
    <property type="entry name" value="PilM"/>
</dbReference>
<feature type="region of interest" description="Disordered" evidence="1">
    <location>
        <begin position="145"/>
        <end position="166"/>
    </location>
</feature>
<dbReference type="PANTHER" id="PTHR32432:SF3">
    <property type="entry name" value="ETHANOLAMINE UTILIZATION PROTEIN EUTJ"/>
    <property type="match status" value="1"/>
</dbReference>